<evidence type="ECO:0000256" key="5">
    <source>
        <dbReference type="ARBA" id="ARBA00015611"/>
    </source>
</evidence>
<comment type="similarity">
    <text evidence="3">Belongs to the peptidase M1 family.</text>
</comment>
<dbReference type="PANTHER" id="PTHR11533">
    <property type="entry name" value="PROTEASE M1 ZINC METALLOPROTEASE"/>
    <property type="match status" value="1"/>
</dbReference>
<evidence type="ECO:0000256" key="3">
    <source>
        <dbReference type="ARBA" id="ARBA00010136"/>
    </source>
</evidence>
<dbReference type="Pfam" id="PF01433">
    <property type="entry name" value="Peptidase_M1"/>
    <property type="match status" value="1"/>
</dbReference>
<keyword evidence="10" id="KW-0862">Zinc</keyword>
<proteinExistence type="inferred from homology"/>
<dbReference type="Proteomes" id="UP000632222">
    <property type="component" value="Unassembled WGS sequence"/>
</dbReference>
<dbReference type="Gene3D" id="2.60.40.1730">
    <property type="entry name" value="tricorn interacting facor f3 domain"/>
    <property type="match status" value="1"/>
</dbReference>
<dbReference type="EMBL" id="BMOD01000002">
    <property type="protein sequence ID" value="GGJ25680.1"/>
    <property type="molecule type" value="Genomic_DNA"/>
</dbReference>
<evidence type="ECO:0000256" key="8">
    <source>
        <dbReference type="ARBA" id="ARBA00022723"/>
    </source>
</evidence>
<keyword evidence="11 15" id="KW-0482">Metalloprotease</keyword>
<evidence type="ECO:0000256" key="2">
    <source>
        <dbReference type="ARBA" id="ARBA00001947"/>
    </source>
</evidence>
<feature type="domain" description="Peptidase M1 membrane alanine aminopeptidase" evidence="13">
    <location>
        <begin position="305"/>
        <end position="449"/>
    </location>
</feature>
<protein>
    <recommendedName>
        <fullName evidence="5">Aminopeptidase N</fullName>
        <ecNumber evidence="4">3.4.11.2</ecNumber>
    </recommendedName>
</protein>
<sequence>MNALLMHKKCVSICSTLLLGLALGVPAPTPASNPELLYPESLDPNLDVLHYDLRLDIDPGKNVLQGNATLELKTVRNTPAIQLDLLGLQVSEVLVNGQQATFQHTGQHLHIDLGQSSSVGRIYEVQVAYSGTPQTIKEPGETEADSVGWKQHKTGIYVLNEPNGAMSWFPANDHPSDKATFTFHLTVPLPDLGVANGVLVSTAGDRVKTYTYEMRQPMAPHLATVQVNRFRMEWQQFRENLVYQNYFPVSLPAKFQQKELGMFEPMLSFLEQQVAPYPFETYGVMFTEAPTPYALETQGLSTFPGKTREAALFFHELAHQWFGNSVTPSTWSDVWLSEGLATFFTNLWEHPEEKDLKVYLKSQYQRSKTQNIKAPYIRERKDLFSPRVYQRGALVFHALRYRVGNKLFQQVVQNYYRAHAFKNASTEDFIQSVLKTTGKPQLRGFLESWIYGDRLPDFPELSR</sequence>
<evidence type="ECO:0000259" key="14">
    <source>
        <dbReference type="Pfam" id="PF17900"/>
    </source>
</evidence>
<feature type="chain" id="PRO_5047401748" description="Aminopeptidase N" evidence="12">
    <location>
        <begin position="32"/>
        <end position="463"/>
    </location>
</feature>
<reference evidence="16" key="1">
    <citation type="journal article" date="2019" name="Int. J. Syst. Evol. Microbiol.">
        <title>The Global Catalogue of Microorganisms (GCM) 10K type strain sequencing project: providing services to taxonomists for standard genome sequencing and annotation.</title>
        <authorList>
            <consortium name="The Broad Institute Genomics Platform"/>
            <consortium name="The Broad Institute Genome Sequencing Center for Infectious Disease"/>
            <person name="Wu L."/>
            <person name="Ma J."/>
        </authorList>
    </citation>
    <scope>NUCLEOTIDE SEQUENCE [LARGE SCALE GENOMIC DNA]</scope>
    <source>
        <strain evidence="16">JCM 14370</strain>
    </source>
</reference>
<keyword evidence="12" id="KW-0732">Signal</keyword>
<evidence type="ECO:0000256" key="4">
    <source>
        <dbReference type="ARBA" id="ARBA00012564"/>
    </source>
</evidence>
<comment type="cofactor">
    <cofactor evidence="2">
        <name>Zn(2+)</name>
        <dbReference type="ChEBI" id="CHEBI:29105"/>
    </cofactor>
</comment>
<evidence type="ECO:0000256" key="9">
    <source>
        <dbReference type="ARBA" id="ARBA00022801"/>
    </source>
</evidence>
<dbReference type="PANTHER" id="PTHR11533:SF174">
    <property type="entry name" value="PUROMYCIN-SENSITIVE AMINOPEPTIDASE-RELATED"/>
    <property type="match status" value="1"/>
</dbReference>
<evidence type="ECO:0000256" key="1">
    <source>
        <dbReference type="ARBA" id="ARBA00000098"/>
    </source>
</evidence>
<evidence type="ECO:0000256" key="12">
    <source>
        <dbReference type="SAM" id="SignalP"/>
    </source>
</evidence>
<keyword evidence="8" id="KW-0479">Metal-binding</keyword>
<dbReference type="EC" id="3.4.11.2" evidence="4"/>
<keyword evidence="6" id="KW-0031">Aminopeptidase</keyword>
<dbReference type="CDD" id="cd09603">
    <property type="entry name" value="M1_APN_like"/>
    <property type="match status" value="1"/>
</dbReference>
<dbReference type="PRINTS" id="PR00756">
    <property type="entry name" value="ALADIPTASE"/>
</dbReference>
<keyword evidence="7" id="KW-0645">Protease</keyword>
<comment type="catalytic activity">
    <reaction evidence="1">
        <text>Release of an N-terminal amino acid, Xaa-|-Yaa- from a peptide, amide or arylamide. Xaa is preferably Ala, but may be most amino acids including Pro (slow action). When a terminal hydrophobic residue is followed by a prolyl residue, the two may be released as an intact Xaa-Pro dipeptide.</text>
        <dbReference type="EC" id="3.4.11.2"/>
    </reaction>
</comment>
<dbReference type="RefSeq" id="WP_189000732.1">
    <property type="nucleotide sequence ID" value="NZ_BMOD01000002.1"/>
</dbReference>
<feature type="domain" description="Aminopeptidase N-like N-terminal" evidence="14">
    <location>
        <begin position="49"/>
        <end position="219"/>
    </location>
</feature>
<keyword evidence="16" id="KW-1185">Reference proteome</keyword>
<evidence type="ECO:0000259" key="13">
    <source>
        <dbReference type="Pfam" id="PF01433"/>
    </source>
</evidence>
<dbReference type="Pfam" id="PF17900">
    <property type="entry name" value="Peptidase_M1_N"/>
    <property type="match status" value="1"/>
</dbReference>
<dbReference type="InterPro" id="IPR042097">
    <property type="entry name" value="Aminopeptidase_N-like_N_sf"/>
</dbReference>
<dbReference type="InterPro" id="IPR027268">
    <property type="entry name" value="Peptidase_M4/M1_CTD_sf"/>
</dbReference>
<evidence type="ECO:0000313" key="16">
    <source>
        <dbReference type="Proteomes" id="UP000632222"/>
    </source>
</evidence>
<organism evidence="15 16">
    <name type="scientific">Deinococcus roseus</name>
    <dbReference type="NCBI Taxonomy" id="392414"/>
    <lineage>
        <taxon>Bacteria</taxon>
        <taxon>Thermotogati</taxon>
        <taxon>Deinococcota</taxon>
        <taxon>Deinococci</taxon>
        <taxon>Deinococcales</taxon>
        <taxon>Deinococcaceae</taxon>
        <taxon>Deinococcus</taxon>
    </lineage>
</organism>
<evidence type="ECO:0000256" key="10">
    <source>
        <dbReference type="ARBA" id="ARBA00022833"/>
    </source>
</evidence>
<comment type="caution">
    <text evidence="15">The sequence shown here is derived from an EMBL/GenBank/DDBJ whole genome shotgun (WGS) entry which is preliminary data.</text>
</comment>
<dbReference type="SUPFAM" id="SSF55486">
    <property type="entry name" value="Metalloproteases ('zincins'), catalytic domain"/>
    <property type="match status" value="1"/>
</dbReference>
<evidence type="ECO:0000313" key="15">
    <source>
        <dbReference type="EMBL" id="GGJ25680.1"/>
    </source>
</evidence>
<dbReference type="InterPro" id="IPR045357">
    <property type="entry name" value="Aminopeptidase_N-like_N"/>
</dbReference>
<accession>A0ABQ2CVV5</accession>
<evidence type="ECO:0000256" key="11">
    <source>
        <dbReference type="ARBA" id="ARBA00023049"/>
    </source>
</evidence>
<dbReference type="InterPro" id="IPR001930">
    <property type="entry name" value="Peptidase_M1"/>
</dbReference>
<dbReference type="GO" id="GO:0008237">
    <property type="term" value="F:metallopeptidase activity"/>
    <property type="evidence" value="ECO:0007669"/>
    <property type="project" value="UniProtKB-KW"/>
</dbReference>
<evidence type="ECO:0000256" key="6">
    <source>
        <dbReference type="ARBA" id="ARBA00022438"/>
    </source>
</evidence>
<dbReference type="InterPro" id="IPR050344">
    <property type="entry name" value="Peptidase_M1_aminopeptidases"/>
</dbReference>
<name>A0ABQ2CVV5_9DEIO</name>
<feature type="signal peptide" evidence="12">
    <location>
        <begin position="1"/>
        <end position="31"/>
    </location>
</feature>
<evidence type="ECO:0000256" key="7">
    <source>
        <dbReference type="ARBA" id="ARBA00022670"/>
    </source>
</evidence>
<dbReference type="SUPFAM" id="SSF63737">
    <property type="entry name" value="Leukotriene A4 hydrolase N-terminal domain"/>
    <property type="match status" value="1"/>
</dbReference>
<dbReference type="Gene3D" id="1.10.390.10">
    <property type="entry name" value="Neutral Protease Domain 2"/>
    <property type="match status" value="1"/>
</dbReference>
<gene>
    <name evidence="15" type="ORF">GCM10008938_09750</name>
</gene>
<keyword evidence="9" id="KW-0378">Hydrolase</keyword>
<dbReference type="InterPro" id="IPR014782">
    <property type="entry name" value="Peptidase_M1_dom"/>
</dbReference>